<dbReference type="InterPro" id="IPR023996">
    <property type="entry name" value="TonB-dep_OMP_SusC/RagA"/>
</dbReference>
<keyword evidence="1" id="KW-0812">Transmembrane</keyword>
<evidence type="ECO:0000259" key="3">
    <source>
        <dbReference type="Pfam" id="PF07715"/>
    </source>
</evidence>
<feature type="signal peptide" evidence="2">
    <location>
        <begin position="1"/>
        <end position="26"/>
    </location>
</feature>
<dbReference type="EMBL" id="DXCK01000118">
    <property type="protein sequence ID" value="HIZ02318.1"/>
    <property type="molecule type" value="Genomic_DNA"/>
</dbReference>
<dbReference type="Pfam" id="PF13715">
    <property type="entry name" value="CarbopepD_reg_2"/>
    <property type="match status" value="1"/>
</dbReference>
<feature type="chain" id="PRO_5038549155" evidence="2">
    <location>
        <begin position="27"/>
        <end position="1035"/>
    </location>
</feature>
<keyword evidence="2" id="KW-0732">Signal</keyword>
<reference evidence="4" key="1">
    <citation type="journal article" date="2021" name="PeerJ">
        <title>Extensive microbial diversity within the chicken gut microbiome revealed by metagenomics and culture.</title>
        <authorList>
            <person name="Gilroy R."/>
            <person name="Ravi A."/>
            <person name="Getino M."/>
            <person name="Pursley I."/>
            <person name="Horton D.L."/>
            <person name="Alikhan N.F."/>
            <person name="Baker D."/>
            <person name="Gharbi K."/>
            <person name="Hall N."/>
            <person name="Watson M."/>
            <person name="Adriaenssens E.M."/>
            <person name="Foster-Nyarko E."/>
            <person name="Jarju S."/>
            <person name="Secka A."/>
            <person name="Antonio M."/>
            <person name="Oren A."/>
            <person name="Chaudhuri R.R."/>
            <person name="La Ragione R."/>
            <person name="Hildebrand F."/>
            <person name="Pallen M.J."/>
        </authorList>
    </citation>
    <scope>NUCLEOTIDE SEQUENCE</scope>
    <source>
        <strain evidence="4">ChiHjej12B11-24981</strain>
    </source>
</reference>
<proteinExistence type="inferred from homology"/>
<dbReference type="Gene3D" id="2.170.130.10">
    <property type="entry name" value="TonB-dependent receptor, plug domain"/>
    <property type="match status" value="1"/>
</dbReference>
<dbReference type="SUPFAM" id="SSF56935">
    <property type="entry name" value="Porins"/>
    <property type="match status" value="1"/>
</dbReference>
<dbReference type="InterPro" id="IPR012910">
    <property type="entry name" value="Plug_dom"/>
</dbReference>
<comment type="similarity">
    <text evidence="1">Belongs to the TonB-dependent receptor family.</text>
</comment>
<evidence type="ECO:0000256" key="2">
    <source>
        <dbReference type="SAM" id="SignalP"/>
    </source>
</evidence>
<comment type="subcellular location">
    <subcellularLocation>
        <location evidence="1">Cell outer membrane</location>
        <topology evidence="1">Multi-pass membrane protein</topology>
    </subcellularLocation>
</comment>
<dbReference type="Gene3D" id="2.60.40.1120">
    <property type="entry name" value="Carboxypeptidase-like, regulatory domain"/>
    <property type="match status" value="1"/>
</dbReference>
<evidence type="ECO:0000256" key="1">
    <source>
        <dbReference type="PROSITE-ProRule" id="PRU01360"/>
    </source>
</evidence>
<dbReference type="PROSITE" id="PS52016">
    <property type="entry name" value="TONB_DEPENDENT_REC_3"/>
    <property type="match status" value="1"/>
</dbReference>
<dbReference type="InterPro" id="IPR008969">
    <property type="entry name" value="CarboxyPept-like_regulatory"/>
</dbReference>
<organism evidence="4 5">
    <name type="scientific">Candidatus Bacteroides merdipullorum</name>
    <dbReference type="NCBI Taxonomy" id="2838474"/>
    <lineage>
        <taxon>Bacteria</taxon>
        <taxon>Pseudomonadati</taxon>
        <taxon>Bacteroidota</taxon>
        <taxon>Bacteroidia</taxon>
        <taxon>Bacteroidales</taxon>
        <taxon>Bacteroidaceae</taxon>
        <taxon>Bacteroides</taxon>
    </lineage>
</organism>
<evidence type="ECO:0000313" key="4">
    <source>
        <dbReference type="EMBL" id="HIZ02318.1"/>
    </source>
</evidence>
<accession>A0A9D2CXS2</accession>
<dbReference type="InterPro" id="IPR023997">
    <property type="entry name" value="TonB-dep_OMP_SusC/RagA_CS"/>
</dbReference>
<dbReference type="InterPro" id="IPR039426">
    <property type="entry name" value="TonB-dep_rcpt-like"/>
</dbReference>
<dbReference type="NCBIfam" id="TIGR04056">
    <property type="entry name" value="OMP_RagA_SusC"/>
    <property type="match status" value="1"/>
</dbReference>
<dbReference type="GO" id="GO:0009279">
    <property type="term" value="C:cell outer membrane"/>
    <property type="evidence" value="ECO:0007669"/>
    <property type="project" value="UniProtKB-SubCell"/>
</dbReference>
<feature type="domain" description="TonB-dependent receptor plug" evidence="3">
    <location>
        <begin position="136"/>
        <end position="241"/>
    </location>
</feature>
<gene>
    <name evidence="4" type="ORF">H9819_08760</name>
</gene>
<reference evidence="4" key="2">
    <citation type="submission" date="2021-04" db="EMBL/GenBank/DDBJ databases">
        <authorList>
            <person name="Gilroy R."/>
        </authorList>
    </citation>
    <scope>NUCLEOTIDE SEQUENCE</scope>
    <source>
        <strain evidence="4">ChiHjej12B11-24981</strain>
    </source>
</reference>
<keyword evidence="1" id="KW-0472">Membrane</keyword>
<keyword evidence="4" id="KW-0675">Receptor</keyword>
<protein>
    <submittedName>
        <fullName evidence="4">TonB-dependent receptor</fullName>
    </submittedName>
</protein>
<dbReference type="AlphaFoldDB" id="A0A9D2CXS2"/>
<sequence>MNLKKVLIVCFLCYGAGALALPPAYAETPATVNAPDQARSGIQISGTVMDKEKFPLPGVNIVIEGQNAATGVVTDIDGHFYMKVPSEESAIIISYVGFKPQRIVVGNNINFNVILEEDVETLDEVVVTGYGSQKRMSVIGSVETLEPARLQTGSTRSLSNNLAGQLAGVIAVQRSGEPGYDSSNFWIRGIASFSGNQNPLVLVDGIERDLNNIDPAEIESFSVLKDASASAMYGVRGANGVIVINTKRGKIGAPQVNFRVEHSITEPTQLPEFIGAADYMQLLNDLADPSRRPFTDEQIYRTRIGYDRDLYPDVDWMDAITKDYAYSTRANIDVSGGSDFLRYSLVGSYFGEKGIMETDQDLPYDTGTKLTRYNLRANVDLDVTKTTTLRVNVGGYLQTLRKQNYSTEQAFEQAFMTPPHVHPIRYSDGAIPVVTNRENPWANVTQRGYETETQSQIQSLFAVEQNLKMLTPGLKAKITFSFDRWNKSTMERGMQPTFYNVATGRDVEGNLLHTILSYGDEALGHSNGGEYGNTRVYFEGTLTYNRTFGGKHDVDALFLYNQQSYDDGGIQPYRKQGIAGRLSYTFDRRYIGEFNFGYNGSENFAKGQRFGFFPSIALGWLISEEPFMERFRGTLSKLKIRGSIGKVGNDNIGGNRRFAYITTLNTNADSYNWGETGQIGRTGIAEGEVGVENLTWETALKMNLGFEVGLWDALNLQVDIFKERRTDIFMQRATIPTQTGFLTNPWANYGEVTNRGTEFSLNFNKQLNKDWYVGFYANFTYAINRVEERDEPASVKGTYRAMTGRSLNTLWGLQAERLFTEDDFDANGNLKFGIPTQDVGSATVRPGDIKYKDMNGDGVITDADEGYIGGTVDPRIVYGFGGNVSYKNWDLNFFFQGVGDTWRVIGNTQYFIPGSGQGVQGNVYSNYLDRWTEDNPSQDVFWPRLSETSNQNNYRASTWWKKNMSFLRLKTLEIGYTLPKEITDKICSKGIRIYLSGNNLFCFSPFDMWDPELDSNTGLKYPTMRSFLVGVNLNF</sequence>
<comment type="caution">
    <text evidence="4">The sequence shown here is derived from an EMBL/GenBank/DDBJ whole genome shotgun (WGS) entry which is preliminary data.</text>
</comment>
<name>A0A9D2CXS2_9BACE</name>
<dbReference type="InterPro" id="IPR037066">
    <property type="entry name" value="Plug_dom_sf"/>
</dbReference>
<dbReference type="SUPFAM" id="SSF49464">
    <property type="entry name" value="Carboxypeptidase regulatory domain-like"/>
    <property type="match status" value="1"/>
</dbReference>
<evidence type="ECO:0000313" key="5">
    <source>
        <dbReference type="Proteomes" id="UP000824023"/>
    </source>
</evidence>
<keyword evidence="1" id="KW-0998">Cell outer membrane</keyword>
<dbReference type="Proteomes" id="UP000824023">
    <property type="component" value="Unassembled WGS sequence"/>
</dbReference>
<dbReference type="FunFam" id="2.170.130.10:FF:000003">
    <property type="entry name" value="SusC/RagA family TonB-linked outer membrane protein"/>
    <property type="match status" value="1"/>
</dbReference>
<keyword evidence="1" id="KW-1134">Transmembrane beta strand</keyword>
<dbReference type="NCBIfam" id="TIGR04057">
    <property type="entry name" value="SusC_RagA_signa"/>
    <property type="match status" value="1"/>
</dbReference>
<keyword evidence="1" id="KW-0813">Transport</keyword>
<dbReference type="Pfam" id="PF07715">
    <property type="entry name" value="Plug"/>
    <property type="match status" value="1"/>
</dbReference>